<dbReference type="RefSeq" id="WP_175105228.1">
    <property type="nucleotide sequence ID" value="NZ_CADIKM010000010.1"/>
</dbReference>
<evidence type="ECO:0000256" key="2">
    <source>
        <dbReference type="HAMAP-Rule" id="MF_00659"/>
    </source>
</evidence>
<dbReference type="InterPro" id="IPR027471">
    <property type="entry name" value="YbeD-like_sf"/>
</dbReference>
<dbReference type="HAMAP" id="MF_00659">
    <property type="entry name" value="UPF0250"/>
    <property type="match status" value="1"/>
</dbReference>
<dbReference type="Proteomes" id="UP000494115">
    <property type="component" value="Unassembled WGS sequence"/>
</dbReference>
<dbReference type="AlphaFoldDB" id="A0A6S7B7X5"/>
<dbReference type="NCBIfam" id="NF002533">
    <property type="entry name" value="PRK02047.1"/>
    <property type="match status" value="1"/>
</dbReference>
<reference evidence="3 4" key="1">
    <citation type="submission" date="2020-04" db="EMBL/GenBank/DDBJ databases">
        <authorList>
            <person name="De Canck E."/>
        </authorList>
    </citation>
    <scope>NUCLEOTIDE SEQUENCE [LARGE SCALE GENOMIC DNA]</scope>
    <source>
        <strain evidence="3 4">LMG 28138</strain>
    </source>
</reference>
<proteinExistence type="inferred from homology"/>
<protein>
    <recommendedName>
        <fullName evidence="2">UPF0250 protein LMG28138_02672</fullName>
    </recommendedName>
</protein>
<evidence type="ECO:0000313" key="4">
    <source>
        <dbReference type="Proteomes" id="UP000494115"/>
    </source>
</evidence>
<comment type="similarity">
    <text evidence="1 2">Belongs to the UPF0250 family.</text>
</comment>
<name>A0A6S7B7X5_9BURK</name>
<dbReference type="SUPFAM" id="SSF117991">
    <property type="entry name" value="YbeD/HP0495-like"/>
    <property type="match status" value="1"/>
</dbReference>
<gene>
    <name evidence="3" type="ORF">LMG28138_02672</name>
</gene>
<dbReference type="Gene3D" id="3.30.70.260">
    <property type="match status" value="1"/>
</dbReference>
<dbReference type="Pfam" id="PF04359">
    <property type="entry name" value="DUF493"/>
    <property type="match status" value="1"/>
</dbReference>
<evidence type="ECO:0000256" key="1">
    <source>
        <dbReference type="ARBA" id="ARBA00008460"/>
    </source>
</evidence>
<accession>A0A6S7B7X5</accession>
<evidence type="ECO:0000313" key="3">
    <source>
        <dbReference type="EMBL" id="CAB3788752.1"/>
    </source>
</evidence>
<sequence length="90" mass="9884">MTSSSDDSVFEFPCDFPIKVMGKSHPEFADTVVLVIQKFDDGFHSGRIETRPSSGGNYIGLTCTVRALSRAQLDDIYRALSAHPMVSVVM</sequence>
<organism evidence="3 4">
    <name type="scientific">Pararobbsia alpina</name>
    <dbReference type="NCBI Taxonomy" id="621374"/>
    <lineage>
        <taxon>Bacteria</taxon>
        <taxon>Pseudomonadati</taxon>
        <taxon>Pseudomonadota</taxon>
        <taxon>Betaproteobacteria</taxon>
        <taxon>Burkholderiales</taxon>
        <taxon>Burkholderiaceae</taxon>
        <taxon>Pararobbsia</taxon>
    </lineage>
</organism>
<dbReference type="EMBL" id="CADIKM010000010">
    <property type="protein sequence ID" value="CAB3788752.1"/>
    <property type="molecule type" value="Genomic_DNA"/>
</dbReference>
<dbReference type="InterPro" id="IPR007454">
    <property type="entry name" value="UPF0250_YbeD-like"/>
</dbReference>
<dbReference type="PANTHER" id="PTHR38036">
    <property type="entry name" value="UPF0250 PROTEIN YBED"/>
    <property type="match status" value="1"/>
</dbReference>
<dbReference type="PANTHER" id="PTHR38036:SF1">
    <property type="entry name" value="UPF0250 PROTEIN YBED"/>
    <property type="match status" value="1"/>
</dbReference>
<keyword evidence="4" id="KW-1185">Reference proteome</keyword>